<accession>A0ABR3EK21</accession>
<sequence>MPPLTNLECLKRREKRNGKSAEMKAEVAALRRTVCAQCNRLVDLYNKKPQYLMDMFYQHSDQAAKNIYEVNPFNANKSVIAYERREADETPLHLLELQSTIAQDYHDLDNEALEKIVEKFKEIHDEDKREKLKRPSVKEKMADVAKSVDNVMTV</sequence>
<evidence type="ECO:0000313" key="2">
    <source>
        <dbReference type="Proteomes" id="UP001465976"/>
    </source>
</evidence>
<keyword evidence="2" id="KW-1185">Reference proteome</keyword>
<feature type="non-terminal residue" evidence="1">
    <location>
        <position position="154"/>
    </location>
</feature>
<organism evidence="1 2">
    <name type="scientific">Marasmius crinis-equi</name>
    <dbReference type="NCBI Taxonomy" id="585013"/>
    <lineage>
        <taxon>Eukaryota</taxon>
        <taxon>Fungi</taxon>
        <taxon>Dikarya</taxon>
        <taxon>Basidiomycota</taxon>
        <taxon>Agaricomycotina</taxon>
        <taxon>Agaricomycetes</taxon>
        <taxon>Agaricomycetidae</taxon>
        <taxon>Agaricales</taxon>
        <taxon>Marasmiineae</taxon>
        <taxon>Marasmiaceae</taxon>
        <taxon>Marasmius</taxon>
    </lineage>
</organism>
<reference evidence="1 2" key="1">
    <citation type="submission" date="2024-02" db="EMBL/GenBank/DDBJ databases">
        <title>A draft genome for the cacao thread blight pathogen Marasmius crinis-equi.</title>
        <authorList>
            <person name="Cohen S.P."/>
            <person name="Baruah I.K."/>
            <person name="Amoako-Attah I."/>
            <person name="Bukari Y."/>
            <person name="Meinhardt L.W."/>
            <person name="Bailey B.A."/>
        </authorList>
    </citation>
    <scope>NUCLEOTIDE SEQUENCE [LARGE SCALE GENOMIC DNA]</scope>
    <source>
        <strain evidence="1 2">GH-76</strain>
    </source>
</reference>
<dbReference type="Proteomes" id="UP001465976">
    <property type="component" value="Unassembled WGS sequence"/>
</dbReference>
<gene>
    <name evidence="1" type="ORF">V5O48_018825</name>
</gene>
<proteinExistence type="predicted"/>
<dbReference type="EMBL" id="JBAHYK010003738">
    <property type="protein sequence ID" value="KAL0563247.1"/>
    <property type="molecule type" value="Genomic_DNA"/>
</dbReference>
<protein>
    <submittedName>
        <fullName evidence="1">Uncharacterized protein</fullName>
    </submittedName>
</protein>
<comment type="caution">
    <text evidence="1">The sequence shown here is derived from an EMBL/GenBank/DDBJ whole genome shotgun (WGS) entry which is preliminary data.</text>
</comment>
<evidence type="ECO:0000313" key="1">
    <source>
        <dbReference type="EMBL" id="KAL0563247.1"/>
    </source>
</evidence>
<name>A0ABR3EK21_9AGAR</name>